<evidence type="ECO:0000313" key="2">
    <source>
        <dbReference type="EMBL" id="KHD06497.2"/>
    </source>
</evidence>
<name>A0A0A6P7Z0_9GAMM</name>
<proteinExistence type="predicted"/>
<comment type="caution">
    <text evidence="2">The sequence shown here is derived from an EMBL/GenBank/DDBJ whole genome shotgun (WGS) entry which is preliminary data.</text>
</comment>
<dbReference type="EMBL" id="JSZA02000018">
    <property type="protein sequence ID" value="KHD06497.2"/>
    <property type="molecule type" value="Genomic_DNA"/>
</dbReference>
<keyword evidence="1" id="KW-1133">Transmembrane helix</keyword>
<reference evidence="2 3" key="1">
    <citation type="journal article" date="2016" name="Front. Microbiol.">
        <title>Single-Cell (Meta-)Genomics of a Dimorphic Candidatus Thiomargarita nelsonii Reveals Genomic Plasticity.</title>
        <authorList>
            <person name="Flood B.E."/>
            <person name="Fliss P."/>
            <person name="Jones D.S."/>
            <person name="Dick G.J."/>
            <person name="Jain S."/>
            <person name="Kaster A.K."/>
            <person name="Winkel M."/>
            <person name="Mussmann M."/>
            <person name="Bailey J."/>
        </authorList>
    </citation>
    <scope>NUCLEOTIDE SEQUENCE [LARGE SCALE GENOMIC DNA]</scope>
    <source>
        <strain evidence="2">Hydrate Ridge</strain>
    </source>
</reference>
<keyword evidence="1" id="KW-0812">Transmembrane</keyword>
<feature type="transmembrane region" description="Helical" evidence="1">
    <location>
        <begin position="12"/>
        <end position="36"/>
    </location>
</feature>
<keyword evidence="1" id="KW-0472">Membrane</keyword>
<protein>
    <submittedName>
        <fullName evidence="2">Uncharacterized protein</fullName>
    </submittedName>
</protein>
<keyword evidence="3" id="KW-1185">Reference proteome</keyword>
<organism evidence="2 3">
    <name type="scientific">Candidatus Thiomargarita nelsonii</name>
    <dbReference type="NCBI Taxonomy" id="1003181"/>
    <lineage>
        <taxon>Bacteria</taxon>
        <taxon>Pseudomonadati</taxon>
        <taxon>Pseudomonadota</taxon>
        <taxon>Gammaproteobacteria</taxon>
        <taxon>Thiotrichales</taxon>
        <taxon>Thiotrichaceae</taxon>
        <taxon>Thiomargarita</taxon>
    </lineage>
</organism>
<dbReference type="PROSITE" id="PS51257">
    <property type="entry name" value="PROKAR_LIPOPROTEIN"/>
    <property type="match status" value="1"/>
</dbReference>
<evidence type="ECO:0000313" key="3">
    <source>
        <dbReference type="Proteomes" id="UP000030428"/>
    </source>
</evidence>
<dbReference type="AlphaFoldDB" id="A0A0A6P7Z0"/>
<accession>A0A0A6P7Z0</accession>
<dbReference type="Proteomes" id="UP000030428">
    <property type="component" value="Unassembled WGS sequence"/>
</dbReference>
<sequence>MGIFNSRHFGGWWLVIIIVTLMVAACFFLPTCNLFFTKTPTETEDSPVEITQEEPYRQLERSLCEQFNWCDNAPALRETDPEKIEQVLSDLDTKDVWSFLLSFVDNSQGSPQAYLGELADFDKSDFNQIIAQQRKLRQVFLDFKNVATQVSFDTPPNSEEYPVLSFVYQVSNKFPEMPEKTTLQDENKLPFFRNNDVARAKFLKSVVEDGRSNKLIDDGKHVKVFDALCQLSDEKTVNALYDQENRLEKLCIVPDKEYPTQRQCERLNTEEKKKQAKAFLELRNKLKRQLGC</sequence>
<evidence type="ECO:0000256" key="1">
    <source>
        <dbReference type="SAM" id="Phobius"/>
    </source>
</evidence>
<gene>
    <name evidence="2" type="ORF">PN36_06160</name>
</gene>